<comment type="caution">
    <text evidence="1">The sequence shown here is derived from an EMBL/GenBank/DDBJ whole genome shotgun (WGS) entry which is preliminary data.</text>
</comment>
<evidence type="ECO:0000313" key="2">
    <source>
        <dbReference type="Proteomes" id="UP000215335"/>
    </source>
</evidence>
<dbReference type="AlphaFoldDB" id="A0A232EFR0"/>
<dbReference type="Proteomes" id="UP000215335">
    <property type="component" value="Unassembled WGS sequence"/>
</dbReference>
<sequence length="144" mass="16956">MDQDELDLFRQAITVKKGSKRAIEQPETLAPRDNEYINEYTLGLTLIGNLTWRKNPFGVRGKQNQAVCEIYYSREVVRPWMDFDNAPEKPLSCWIAIIHYENELPDRELIPTESEAFRSFAYHELGWRQGLKVIYIRNHGAEWP</sequence>
<dbReference type="EMBL" id="NNAY01004938">
    <property type="protein sequence ID" value="OXU17209.1"/>
    <property type="molecule type" value="Genomic_DNA"/>
</dbReference>
<protein>
    <submittedName>
        <fullName evidence="1">Uncharacterized protein</fullName>
    </submittedName>
</protein>
<organism evidence="1 2">
    <name type="scientific">Trichomalopsis sarcophagae</name>
    <dbReference type="NCBI Taxonomy" id="543379"/>
    <lineage>
        <taxon>Eukaryota</taxon>
        <taxon>Metazoa</taxon>
        <taxon>Ecdysozoa</taxon>
        <taxon>Arthropoda</taxon>
        <taxon>Hexapoda</taxon>
        <taxon>Insecta</taxon>
        <taxon>Pterygota</taxon>
        <taxon>Neoptera</taxon>
        <taxon>Endopterygota</taxon>
        <taxon>Hymenoptera</taxon>
        <taxon>Apocrita</taxon>
        <taxon>Proctotrupomorpha</taxon>
        <taxon>Chalcidoidea</taxon>
        <taxon>Pteromalidae</taxon>
        <taxon>Pteromalinae</taxon>
        <taxon>Trichomalopsis</taxon>
    </lineage>
</organism>
<name>A0A232EFR0_9HYME</name>
<evidence type="ECO:0000313" key="1">
    <source>
        <dbReference type="EMBL" id="OXU17209.1"/>
    </source>
</evidence>
<accession>A0A232EFR0</accession>
<keyword evidence="2" id="KW-1185">Reference proteome</keyword>
<reference evidence="1 2" key="1">
    <citation type="journal article" date="2017" name="Curr. Biol.">
        <title>The Evolution of Venom by Co-option of Single-Copy Genes.</title>
        <authorList>
            <person name="Martinson E.O."/>
            <person name="Mrinalini"/>
            <person name="Kelkar Y.D."/>
            <person name="Chang C.H."/>
            <person name="Werren J.H."/>
        </authorList>
    </citation>
    <scope>NUCLEOTIDE SEQUENCE [LARGE SCALE GENOMIC DNA]</scope>
    <source>
        <strain evidence="1 2">Alberta</strain>
        <tissue evidence="1">Whole body</tissue>
    </source>
</reference>
<proteinExistence type="predicted"/>
<gene>
    <name evidence="1" type="ORF">TSAR_006847</name>
</gene>